<dbReference type="NCBIfam" id="TIGR00573">
    <property type="entry name" value="dnaq"/>
    <property type="match status" value="1"/>
</dbReference>
<feature type="domain" description="BRCT" evidence="1">
    <location>
        <begin position="227"/>
        <end position="321"/>
    </location>
</feature>
<dbReference type="InterPro" id="IPR001357">
    <property type="entry name" value="BRCT_dom"/>
</dbReference>
<evidence type="ECO:0000259" key="1">
    <source>
        <dbReference type="PROSITE" id="PS50172"/>
    </source>
</evidence>
<dbReference type="Proteomes" id="UP000622405">
    <property type="component" value="Unassembled WGS sequence"/>
</dbReference>
<comment type="caution">
    <text evidence="2">The sequence shown here is derived from an EMBL/GenBank/DDBJ whole genome shotgun (WGS) entry which is preliminary data.</text>
</comment>
<sequence>MRTKIMAEERKKGKSLLALPSEYIVLDLETTGYDPYWNEIIEICAIKCVDHEPVKKIHTFINPNNNIPKNITNLTGITNEMVIGAPKINEVLPEFHSFVGNDIILGQCVYFDINFIHDAYIYQFGDGVYSIENNYVDLNRIAKKIVPGLENYKLSTIASSFGFDTSGAHRADFDCEITNLCYKMCKEVASCHPDPESLFRSPKKSYYKSVYEKVKACDVTRNTDEVDPTHPFYDTTCVFTGKLSKCTREEAMQFVVNIGGYCGDTVTKKTNYLIMGDYSYCDTIKDGKTGKHKKAEKYKSEGQDIEIISESVFYDMILEHQ</sequence>
<keyword evidence="2" id="KW-0269">Exonuclease</keyword>
<proteinExistence type="predicted"/>
<dbReference type="Pfam" id="PF00929">
    <property type="entry name" value="RNase_T"/>
    <property type="match status" value="1"/>
</dbReference>
<accession>A0ABR6Z261</accession>
<dbReference type="InterPro" id="IPR036420">
    <property type="entry name" value="BRCT_dom_sf"/>
</dbReference>
<dbReference type="RefSeq" id="WP_186895534.1">
    <property type="nucleotide sequence ID" value="NZ_WJBE01000030.1"/>
</dbReference>
<dbReference type="PANTHER" id="PTHR30231">
    <property type="entry name" value="DNA POLYMERASE III SUBUNIT EPSILON"/>
    <property type="match status" value="1"/>
</dbReference>
<dbReference type="GO" id="GO:0004527">
    <property type="term" value="F:exonuclease activity"/>
    <property type="evidence" value="ECO:0007669"/>
    <property type="project" value="UniProtKB-KW"/>
</dbReference>
<dbReference type="SMART" id="SM00479">
    <property type="entry name" value="EXOIII"/>
    <property type="match status" value="1"/>
</dbReference>
<dbReference type="CDD" id="cd17748">
    <property type="entry name" value="BRCT_DNA_ligase_like"/>
    <property type="match status" value="1"/>
</dbReference>
<dbReference type="SUPFAM" id="SSF53098">
    <property type="entry name" value="Ribonuclease H-like"/>
    <property type="match status" value="1"/>
</dbReference>
<dbReference type="Gene3D" id="3.30.420.10">
    <property type="entry name" value="Ribonuclease H-like superfamily/Ribonuclease H"/>
    <property type="match status" value="1"/>
</dbReference>
<dbReference type="Gene3D" id="3.40.50.10190">
    <property type="entry name" value="BRCT domain"/>
    <property type="match status" value="1"/>
</dbReference>
<reference evidence="2 3" key="1">
    <citation type="journal article" date="2020" name="mSystems">
        <title>Defining Genomic and Predicted Metabolic Features of the Acetobacterium Genus.</title>
        <authorList>
            <person name="Ross D.E."/>
            <person name="Marshall C.W."/>
            <person name="Gulliver D."/>
            <person name="May H.D."/>
            <person name="Norman R.S."/>
        </authorList>
    </citation>
    <scope>NUCLEOTIDE SEQUENCE [LARGE SCALE GENOMIC DNA]</scope>
    <source>
        <strain evidence="2 3">DSM 4132</strain>
    </source>
</reference>
<dbReference type="CDD" id="cd06127">
    <property type="entry name" value="DEDDh"/>
    <property type="match status" value="1"/>
</dbReference>
<dbReference type="InterPro" id="IPR012337">
    <property type="entry name" value="RNaseH-like_sf"/>
</dbReference>
<evidence type="ECO:0000313" key="3">
    <source>
        <dbReference type="Proteomes" id="UP000622405"/>
    </source>
</evidence>
<dbReference type="InterPro" id="IPR036397">
    <property type="entry name" value="RNaseH_sf"/>
</dbReference>
<dbReference type="SUPFAM" id="SSF52113">
    <property type="entry name" value="BRCT domain"/>
    <property type="match status" value="1"/>
</dbReference>
<keyword evidence="2" id="KW-0378">Hydrolase</keyword>
<dbReference type="PROSITE" id="PS50172">
    <property type="entry name" value="BRCT"/>
    <property type="match status" value="1"/>
</dbReference>
<dbReference type="PANTHER" id="PTHR30231:SF41">
    <property type="entry name" value="DNA POLYMERASE III SUBUNIT EPSILON"/>
    <property type="match status" value="1"/>
</dbReference>
<evidence type="ECO:0000313" key="2">
    <source>
        <dbReference type="EMBL" id="MBC3901498.1"/>
    </source>
</evidence>
<keyword evidence="3" id="KW-1185">Reference proteome</keyword>
<keyword evidence="2" id="KW-0540">Nuclease</keyword>
<organism evidence="2 3">
    <name type="scientific">Acetobacterium malicum</name>
    <dbReference type="NCBI Taxonomy" id="52692"/>
    <lineage>
        <taxon>Bacteria</taxon>
        <taxon>Bacillati</taxon>
        <taxon>Bacillota</taxon>
        <taxon>Clostridia</taxon>
        <taxon>Eubacteriales</taxon>
        <taxon>Eubacteriaceae</taxon>
        <taxon>Acetobacterium</taxon>
    </lineage>
</organism>
<name>A0ABR6Z261_9FIRM</name>
<dbReference type="InterPro" id="IPR013520">
    <property type="entry name" value="Ribonucl_H"/>
</dbReference>
<dbReference type="EMBL" id="WJBE01000030">
    <property type="protein sequence ID" value="MBC3901498.1"/>
    <property type="molecule type" value="Genomic_DNA"/>
</dbReference>
<gene>
    <name evidence="2" type="ORF">GH811_18020</name>
</gene>
<dbReference type="Pfam" id="PF00533">
    <property type="entry name" value="BRCT"/>
    <property type="match status" value="1"/>
</dbReference>
<protein>
    <submittedName>
        <fullName evidence="2">Exonuclease</fullName>
    </submittedName>
</protein>
<dbReference type="InterPro" id="IPR006054">
    <property type="entry name" value="DnaQ"/>
</dbReference>